<dbReference type="OrthoDB" id="309188at2759"/>
<accession>A0A8S1NU80</accession>
<sequence>MIQENQELQFNGQIIEIKELINQMGTIKLYQGNLKTIEQNILIIEVDKNFQIKEQLKLLVYDIDLIEFYKEKLQNVFLKTSNDQIIKLNQYQIYSWEDYFKLQEFKFLPIQSKHKLFLKYCKKQIYQQTFDLCIFQQNQLGCVQIKSLSQRLFRINDWINQLDIDFNQEYSQIEIQQTKNFGLVYFRMLTDIDVEQLNLMSLDQRIQLIQDSPLYEWQKLMIINFLNLKFDQQFTKQQKHLITLIKQDYFDVDIDIQKAELNLQKINDQINSGQKNNQWIDIIFQYLLQQSQIQAILNYLYYHINKEKSNHKIFQEYVKVNKFNSEFYNNLINTIKTQNDQNVNMLKLQLNELNNQYHQLHLNFQNNFFENLIIIHKKLQLKLDKFYGPSQFLGQFGALKIGFFSKLQNQNKSQIEKLQQQMKNQIQFNSILNFNESLDNFQKNSGIIKAEYQSYQTQLVNCLIQIQQLLETNLILIQKEFQKINLKYLMIILDESSQFSLVQSLLEKQQYIKETLDELLKQKLNFIYKKNGKKIDIMKTSEQFEESECIIRGFHQIIEEFHGELIQFEEENSPEIFNNVNLLRIYNQEKLQELQEEFNSHIQSIKFLMNELFKNMKIVDNQMLNQFQNRIEEVAKKQNQRFCIIKELLQQSQIQRLYQNNVSKKIEEERKIINIYIFKELQMLIELYNSNINGENQEQNKQMIDIEFMILKTLYNVVQYHLMKEKQNIKQKFQNIEIAFSEQKALIKQIEILSQENYEIILYQENRNMKGKKVFNNFLKKIKESFEEKKKSFQEFSNFLKEKKAEINLKQDEERLCFLIEQYESEISKDFQEIQNQNNNEKTGQEKQVEYEQLRNKLQYICQEILIKGKQICLDAQGYYQQLILIILSKFYHMKRYYQRLIQFNDATKNKQIKQEDIELINSQKDEFIQLESKVDYYRNVIFQNHCQKVYIENLHDELDDLDKQIEQKKTYFQFVIQYRNESNLKQYIKQKITVDQIQKFSNYLEFSKLLPFQLILQNSI</sequence>
<evidence type="ECO:0000313" key="3">
    <source>
        <dbReference type="Proteomes" id="UP000692954"/>
    </source>
</evidence>
<keyword evidence="3" id="KW-1185">Reference proteome</keyword>
<name>A0A8S1NU80_9CILI</name>
<dbReference type="AlphaFoldDB" id="A0A8S1NU80"/>
<evidence type="ECO:0000256" key="1">
    <source>
        <dbReference type="SAM" id="Coils"/>
    </source>
</evidence>
<organism evidence="2 3">
    <name type="scientific">Paramecium sonneborni</name>
    <dbReference type="NCBI Taxonomy" id="65129"/>
    <lineage>
        <taxon>Eukaryota</taxon>
        <taxon>Sar</taxon>
        <taxon>Alveolata</taxon>
        <taxon>Ciliophora</taxon>
        <taxon>Intramacronucleata</taxon>
        <taxon>Oligohymenophorea</taxon>
        <taxon>Peniculida</taxon>
        <taxon>Parameciidae</taxon>
        <taxon>Paramecium</taxon>
    </lineage>
</organism>
<protein>
    <submittedName>
        <fullName evidence="2">Uncharacterized protein</fullName>
    </submittedName>
</protein>
<dbReference type="EMBL" id="CAJJDN010000066">
    <property type="protein sequence ID" value="CAD8096218.1"/>
    <property type="molecule type" value="Genomic_DNA"/>
</dbReference>
<comment type="caution">
    <text evidence="2">The sequence shown here is derived from an EMBL/GenBank/DDBJ whole genome shotgun (WGS) entry which is preliminary data.</text>
</comment>
<feature type="coiled-coil region" evidence="1">
    <location>
        <begin position="336"/>
        <end position="363"/>
    </location>
</feature>
<evidence type="ECO:0000313" key="2">
    <source>
        <dbReference type="EMBL" id="CAD8096218.1"/>
    </source>
</evidence>
<reference evidence="2" key="1">
    <citation type="submission" date="2021-01" db="EMBL/GenBank/DDBJ databases">
        <authorList>
            <consortium name="Genoscope - CEA"/>
            <person name="William W."/>
        </authorList>
    </citation>
    <scope>NUCLEOTIDE SEQUENCE</scope>
</reference>
<proteinExistence type="predicted"/>
<gene>
    <name evidence="2" type="ORF">PSON_ATCC_30995.1.T0660044</name>
</gene>
<dbReference type="Proteomes" id="UP000692954">
    <property type="component" value="Unassembled WGS sequence"/>
</dbReference>
<keyword evidence="1" id="KW-0175">Coiled coil</keyword>